<proteinExistence type="predicted"/>
<comment type="caution">
    <text evidence="10">The sequence shown here is derived from an EMBL/GenBank/DDBJ whole genome shotgun (WGS) entry which is preliminary data.</text>
</comment>
<reference evidence="10" key="1">
    <citation type="journal article" date="2020" name="bioRxiv">
        <title>Whole genome comparisons of ergot fungi reveals the divergence and evolution of species within the genus Claviceps are the result of varying mechanisms driving genome evolution and host range expansion.</title>
        <authorList>
            <person name="Wyka S.A."/>
            <person name="Mondo S.J."/>
            <person name="Liu M."/>
            <person name="Dettman J."/>
            <person name="Nalam V."/>
            <person name="Broders K.D."/>
        </authorList>
    </citation>
    <scope>NUCLEOTIDE SEQUENCE</scope>
    <source>
        <strain evidence="10">CCC 602</strain>
    </source>
</reference>
<dbReference type="OrthoDB" id="2687876at2759"/>
<keyword evidence="5" id="KW-0418">Kinase</keyword>
<dbReference type="Gene3D" id="1.10.510.10">
    <property type="entry name" value="Transferase(Phosphotransferase) domain 1"/>
    <property type="match status" value="1"/>
</dbReference>
<dbReference type="InterPro" id="IPR018934">
    <property type="entry name" value="RIO_dom"/>
</dbReference>
<accession>A0A9P7T0I7</accession>
<keyword evidence="6" id="KW-0067">ATP-binding</keyword>
<dbReference type="EMBL" id="SRPW01000642">
    <property type="protein sequence ID" value="KAG6013123.1"/>
    <property type="molecule type" value="Genomic_DNA"/>
</dbReference>
<dbReference type="Pfam" id="PF01163">
    <property type="entry name" value="RIO1"/>
    <property type="match status" value="1"/>
</dbReference>
<evidence type="ECO:0000256" key="1">
    <source>
        <dbReference type="ARBA" id="ARBA00012513"/>
    </source>
</evidence>
<dbReference type="GO" id="GO:0005524">
    <property type="term" value="F:ATP binding"/>
    <property type="evidence" value="ECO:0007669"/>
    <property type="project" value="UniProtKB-KW"/>
</dbReference>
<evidence type="ECO:0000256" key="3">
    <source>
        <dbReference type="ARBA" id="ARBA00022679"/>
    </source>
</evidence>
<evidence type="ECO:0000256" key="7">
    <source>
        <dbReference type="ARBA" id="ARBA00047899"/>
    </source>
</evidence>
<evidence type="ECO:0000256" key="8">
    <source>
        <dbReference type="ARBA" id="ARBA00048679"/>
    </source>
</evidence>
<comment type="catalytic activity">
    <reaction evidence="7">
        <text>L-threonyl-[protein] + ATP = O-phospho-L-threonyl-[protein] + ADP + H(+)</text>
        <dbReference type="Rhea" id="RHEA:46608"/>
        <dbReference type="Rhea" id="RHEA-COMP:11060"/>
        <dbReference type="Rhea" id="RHEA-COMP:11605"/>
        <dbReference type="ChEBI" id="CHEBI:15378"/>
        <dbReference type="ChEBI" id="CHEBI:30013"/>
        <dbReference type="ChEBI" id="CHEBI:30616"/>
        <dbReference type="ChEBI" id="CHEBI:61977"/>
        <dbReference type="ChEBI" id="CHEBI:456216"/>
        <dbReference type="EC" id="2.7.11.1"/>
    </reaction>
</comment>
<gene>
    <name evidence="10" type="ORF">E4U43_007484</name>
</gene>
<evidence type="ECO:0000259" key="9">
    <source>
        <dbReference type="Pfam" id="PF01163"/>
    </source>
</evidence>
<sequence length="271" mass="30985">MSTKDSVWSIDLGPYDCLYRILRDDGQEQRVVYVLLECLDLIPETSQTFGPLVIRELSKLAEWNGRWKTLTISKDDDIGITARADVFEPHGLPPREPPQEGDEPFRMFSIFDLEPLDDVKNRVSRVQVNGEECFLKIARFEFELAALAHESRVYETLTRQGSNLVPRLLGYAYEETHDRAIGLVFEAISGYHPGIGDLAVCQEALQRLHSSNVVHGDINRYNMLVTQDGVKFIDLELSEIGTMYEEKMDKEMKDLEEQLLDESGMGRPWSL</sequence>
<dbReference type="PANTHER" id="PTHR37171">
    <property type="entry name" value="SERINE/THREONINE-PROTEIN KINASE YRZF-RELATED"/>
    <property type="match status" value="1"/>
</dbReference>
<dbReference type="Proteomes" id="UP000748025">
    <property type="component" value="Unassembled WGS sequence"/>
</dbReference>
<dbReference type="GO" id="GO:0004674">
    <property type="term" value="F:protein serine/threonine kinase activity"/>
    <property type="evidence" value="ECO:0007669"/>
    <property type="project" value="UniProtKB-KW"/>
</dbReference>
<keyword evidence="3" id="KW-0808">Transferase</keyword>
<dbReference type="PANTHER" id="PTHR37171:SF1">
    <property type="entry name" value="SERINE_THREONINE-PROTEIN KINASE YRZF-RELATED"/>
    <property type="match status" value="1"/>
</dbReference>
<dbReference type="InterPro" id="IPR011009">
    <property type="entry name" value="Kinase-like_dom_sf"/>
</dbReference>
<evidence type="ECO:0000313" key="11">
    <source>
        <dbReference type="Proteomes" id="UP000748025"/>
    </source>
</evidence>
<keyword evidence="2" id="KW-0723">Serine/threonine-protein kinase</keyword>
<protein>
    <recommendedName>
        <fullName evidence="1">non-specific serine/threonine protein kinase</fullName>
        <ecNumber evidence="1">2.7.11.1</ecNumber>
    </recommendedName>
</protein>
<keyword evidence="11" id="KW-1185">Reference proteome</keyword>
<dbReference type="EC" id="2.7.11.1" evidence="1"/>
<keyword evidence="4" id="KW-0547">Nucleotide-binding</keyword>
<comment type="catalytic activity">
    <reaction evidence="8">
        <text>L-seryl-[protein] + ATP = O-phospho-L-seryl-[protein] + ADP + H(+)</text>
        <dbReference type="Rhea" id="RHEA:17989"/>
        <dbReference type="Rhea" id="RHEA-COMP:9863"/>
        <dbReference type="Rhea" id="RHEA-COMP:11604"/>
        <dbReference type="ChEBI" id="CHEBI:15378"/>
        <dbReference type="ChEBI" id="CHEBI:29999"/>
        <dbReference type="ChEBI" id="CHEBI:30616"/>
        <dbReference type="ChEBI" id="CHEBI:83421"/>
        <dbReference type="ChEBI" id="CHEBI:456216"/>
        <dbReference type="EC" id="2.7.11.1"/>
    </reaction>
</comment>
<evidence type="ECO:0000256" key="5">
    <source>
        <dbReference type="ARBA" id="ARBA00022777"/>
    </source>
</evidence>
<evidence type="ECO:0000313" key="10">
    <source>
        <dbReference type="EMBL" id="KAG6013123.1"/>
    </source>
</evidence>
<evidence type="ECO:0000256" key="6">
    <source>
        <dbReference type="ARBA" id="ARBA00022840"/>
    </source>
</evidence>
<evidence type="ECO:0000256" key="2">
    <source>
        <dbReference type="ARBA" id="ARBA00022527"/>
    </source>
</evidence>
<dbReference type="AlphaFoldDB" id="A0A9P7T0I7"/>
<organism evidence="10 11">
    <name type="scientific">Claviceps pusilla</name>
    <dbReference type="NCBI Taxonomy" id="123648"/>
    <lineage>
        <taxon>Eukaryota</taxon>
        <taxon>Fungi</taxon>
        <taxon>Dikarya</taxon>
        <taxon>Ascomycota</taxon>
        <taxon>Pezizomycotina</taxon>
        <taxon>Sordariomycetes</taxon>
        <taxon>Hypocreomycetidae</taxon>
        <taxon>Hypocreales</taxon>
        <taxon>Clavicipitaceae</taxon>
        <taxon>Claviceps</taxon>
    </lineage>
</organism>
<name>A0A9P7T0I7_9HYPO</name>
<dbReference type="InterPro" id="IPR052396">
    <property type="entry name" value="Meiotic_Drive_Suppr_Kinase"/>
</dbReference>
<evidence type="ECO:0000256" key="4">
    <source>
        <dbReference type="ARBA" id="ARBA00022741"/>
    </source>
</evidence>
<dbReference type="SUPFAM" id="SSF56112">
    <property type="entry name" value="Protein kinase-like (PK-like)"/>
    <property type="match status" value="1"/>
</dbReference>
<feature type="domain" description="RIO-type" evidence="9">
    <location>
        <begin position="201"/>
        <end position="235"/>
    </location>
</feature>